<dbReference type="EMBL" id="CABPRJ010000983">
    <property type="protein sequence ID" value="VVC34093.1"/>
    <property type="molecule type" value="Genomic_DNA"/>
</dbReference>
<dbReference type="OrthoDB" id="6627741at2759"/>
<evidence type="ECO:0000313" key="1">
    <source>
        <dbReference type="EMBL" id="VVC34093.1"/>
    </source>
</evidence>
<dbReference type="AlphaFoldDB" id="A0A5E4MXD0"/>
<sequence length="87" mass="10079">MKTATASQCIEKLAYTDDIPLLEEDLDMIKRLGNKQINMADKMGLTVNDEKEEYLVASRRNRNCGQKQYIEIGEHSLKRVSQLKYLE</sequence>
<proteinExistence type="predicted"/>
<organism evidence="1 2">
    <name type="scientific">Cinara cedri</name>
    <dbReference type="NCBI Taxonomy" id="506608"/>
    <lineage>
        <taxon>Eukaryota</taxon>
        <taxon>Metazoa</taxon>
        <taxon>Ecdysozoa</taxon>
        <taxon>Arthropoda</taxon>
        <taxon>Hexapoda</taxon>
        <taxon>Insecta</taxon>
        <taxon>Pterygota</taxon>
        <taxon>Neoptera</taxon>
        <taxon>Paraneoptera</taxon>
        <taxon>Hemiptera</taxon>
        <taxon>Sternorrhyncha</taxon>
        <taxon>Aphidomorpha</taxon>
        <taxon>Aphidoidea</taxon>
        <taxon>Aphididae</taxon>
        <taxon>Lachninae</taxon>
        <taxon>Cinara</taxon>
    </lineage>
</organism>
<accession>A0A5E4MXD0</accession>
<evidence type="ECO:0000313" key="2">
    <source>
        <dbReference type="Proteomes" id="UP000325440"/>
    </source>
</evidence>
<evidence type="ECO:0008006" key="3">
    <source>
        <dbReference type="Google" id="ProtNLM"/>
    </source>
</evidence>
<keyword evidence="2" id="KW-1185">Reference proteome</keyword>
<reference evidence="1 2" key="1">
    <citation type="submission" date="2019-08" db="EMBL/GenBank/DDBJ databases">
        <authorList>
            <person name="Alioto T."/>
            <person name="Alioto T."/>
            <person name="Gomez Garrido J."/>
        </authorList>
    </citation>
    <scope>NUCLEOTIDE SEQUENCE [LARGE SCALE GENOMIC DNA]</scope>
</reference>
<name>A0A5E4MXD0_9HEMI</name>
<dbReference type="Proteomes" id="UP000325440">
    <property type="component" value="Unassembled WGS sequence"/>
</dbReference>
<protein>
    <recommendedName>
        <fullName evidence="3">Reverse transcriptase domain</fullName>
    </recommendedName>
</protein>
<gene>
    <name evidence="1" type="ORF">CINCED_3A004689</name>
</gene>